<dbReference type="FunCoup" id="F0ZKL2">
    <property type="interactions" value="99"/>
</dbReference>
<name>F0ZKL2_DICPU</name>
<dbReference type="SUPFAM" id="SSF81296">
    <property type="entry name" value="E set domains"/>
    <property type="match status" value="2"/>
</dbReference>
<dbReference type="GO" id="GO:0110094">
    <property type="term" value="P:polyphosphate-mediated signaling"/>
    <property type="evidence" value="ECO:0007669"/>
    <property type="project" value="EnsemblProtists"/>
</dbReference>
<evidence type="ECO:0000259" key="1">
    <source>
        <dbReference type="PROSITE" id="PS50004"/>
    </source>
</evidence>
<dbReference type="InterPro" id="IPR014752">
    <property type="entry name" value="Arrestin-like_C"/>
</dbReference>
<accession>F0ZKL2</accession>
<dbReference type="OrthoDB" id="30292at2759"/>
<dbReference type="STRING" id="5786.F0ZKL2"/>
<dbReference type="Pfam" id="PF02752">
    <property type="entry name" value="Arrestin_C"/>
    <property type="match status" value="1"/>
</dbReference>
<dbReference type="GO" id="GO:0005737">
    <property type="term" value="C:cytoplasm"/>
    <property type="evidence" value="ECO:0000318"/>
    <property type="project" value="GO_Central"/>
</dbReference>
<dbReference type="InParanoid" id="F0ZKL2"/>
<dbReference type="InterPro" id="IPR011022">
    <property type="entry name" value="Arrestin_C-like"/>
</dbReference>
<dbReference type="GO" id="GO:0002031">
    <property type="term" value="P:G protein-coupled receptor internalization"/>
    <property type="evidence" value="ECO:0007669"/>
    <property type="project" value="EnsemblProtists"/>
</dbReference>
<dbReference type="GO" id="GO:0008603">
    <property type="term" value="F:cAMP-dependent protein kinase regulator activity"/>
    <property type="evidence" value="ECO:0007669"/>
    <property type="project" value="EnsemblProtists"/>
</dbReference>
<dbReference type="InterPro" id="IPR014756">
    <property type="entry name" value="Ig_E-set"/>
</dbReference>
<protein>
    <recommendedName>
        <fullName evidence="1">C2 domain-containing protein</fullName>
    </recommendedName>
</protein>
<dbReference type="SMART" id="SM00239">
    <property type="entry name" value="C2"/>
    <property type="match status" value="1"/>
</dbReference>
<evidence type="ECO:0000313" key="2">
    <source>
        <dbReference type="EMBL" id="EGC35532.1"/>
    </source>
</evidence>
<dbReference type="KEGG" id="dpp:DICPUDRAFT_152151"/>
<dbReference type="EMBL" id="GL871057">
    <property type="protein sequence ID" value="EGC35532.1"/>
    <property type="molecule type" value="Genomic_DNA"/>
</dbReference>
<dbReference type="Gene3D" id="2.60.40.150">
    <property type="entry name" value="C2 domain"/>
    <property type="match status" value="1"/>
</dbReference>
<dbReference type="GeneID" id="10501288"/>
<dbReference type="GO" id="GO:0005829">
    <property type="term" value="C:cytosol"/>
    <property type="evidence" value="ECO:0007669"/>
    <property type="project" value="EnsemblProtists"/>
</dbReference>
<dbReference type="InterPro" id="IPR035892">
    <property type="entry name" value="C2_domain_sf"/>
</dbReference>
<organism evidence="2 3">
    <name type="scientific">Dictyostelium purpureum</name>
    <name type="common">Slime mold</name>
    <dbReference type="NCBI Taxonomy" id="5786"/>
    <lineage>
        <taxon>Eukaryota</taxon>
        <taxon>Amoebozoa</taxon>
        <taxon>Evosea</taxon>
        <taxon>Eumycetozoa</taxon>
        <taxon>Dictyostelia</taxon>
        <taxon>Dictyosteliales</taxon>
        <taxon>Dictyosteliaceae</taxon>
        <taxon>Dictyostelium</taxon>
    </lineage>
</organism>
<dbReference type="SUPFAM" id="SSF49562">
    <property type="entry name" value="C2 domain (Calcium/lipid-binding domain, CaLB)"/>
    <property type="match status" value="1"/>
</dbReference>
<keyword evidence="3" id="KW-1185">Reference proteome</keyword>
<evidence type="ECO:0000313" key="3">
    <source>
        <dbReference type="Proteomes" id="UP000001064"/>
    </source>
</evidence>
<reference evidence="3" key="1">
    <citation type="journal article" date="2011" name="Genome Biol.">
        <title>Comparative genomics of the social amoebae Dictyostelium discoideum and Dictyostelium purpureum.</title>
        <authorList>
            <consortium name="US DOE Joint Genome Institute (JGI-PGF)"/>
            <person name="Sucgang R."/>
            <person name="Kuo A."/>
            <person name="Tian X."/>
            <person name="Salerno W."/>
            <person name="Parikh A."/>
            <person name="Feasley C.L."/>
            <person name="Dalin E."/>
            <person name="Tu H."/>
            <person name="Huang E."/>
            <person name="Barry K."/>
            <person name="Lindquist E."/>
            <person name="Shapiro H."/>
            <person name="Bruce D."/>
            <person name="Schmutz J."/>
            <person name="Salamov A."/>
            <person name="Fey P."/>
            <person name="Gaudet P."/>
            <person name="Anjard C."/>
            <person name="Babu M.M."/>
            <person name="Basu S."/>
            <person name="Bushmanova Y."/>
            <person name="van der Wel H."/>
            <person name="Katoh-Kurasawa M."/>
            <person name="Dinh C."/>
            <person name="Coutinho P.M."/>
            <person name="Saito T."/>
            <person name="Elias M."/>
            <person name="Schaap P."/>
            <person name="Kay R.R."/>
            <person name="Henrissat B."/>
            <person name="Eichinger L."/>
            <person name="Rivero F."/>
            <person name="Putnam N.H."/>
            <person name="West C.M."/>
            <person name="Loomis W.F."/>
            <person name="Chisholm R.L."/>
            <person name="Shaulsky G."/>
            <person name="Strassmann J.E."/>
            <person name="Queller D.C."/>
            <person name="Kuspa A."/>
            <person name="Grigoriev I.V."/>
        </authorList>
    </citation>
    <scope>NUCLEOTIDE SEQUENCE [LARGE SCALE GENOMIC DNA]</scope>
    <source>
        <strain evidence="3">QSDP1</strain>
    </source>
</reference>
<dbReference type="eggNOG" id="KOG1012">
    <property type="taxonomic scope" value="Eukaryota"/>
</dbReference>
<dbReference type="Pfam" id="PF00339">
    <property type="entry name" value="Arrestin_N"/>
    <property type="match status" value="1"/>
</dbReference>
<dbReference type="GO" id="GO:0106070">
    <property type="term" value="P:regulation of adenylate cyclase-activating G protein-coupled receptor signaling pathway"/>
    <property type="evidence" value="ECO:0007669"/>
    <property type="project" value="EnsemblProtists"/>
</dbReference>
<sequence length="618" mass="70220">MDTRNLRLFIIEAKDLIAADNGTSSDPYAILKFNGDKFKTEVVKKSLAPQWNYTVDLVVNEYSSFQIEVFDWDRIGAHDKLGFVNFDLATLRNSSLSGQNDMWLALDKKGFVRVSFQFTPPFQTTIAAPGAPVQQMTIGQQPPPPQMSFVQQPPPTMMTSAGLLPPPVYYDPIYLQTIPTALKAEFLLPGEMYQKKYYVTGEPVNASLVLYVHQPIVVRSLFVGLKGKISFRGKKHRELIQDHRNLLQTTGLANTKVSLGVGKHIYPFEFFIPKNCNSSIEISNYVVQYKFVFNADIVNSPDIEITKVINVVNIEDTIHRVTKKPIQERTSKSPLTGGSIELCIQAPKDSYFPGEDIELTCTVTNNSKKKIKKLDLELLRTDTLDGDKSLPYQIVKTNKNFYPKVKQNQTTTQVMVVETPANMVNTLYQSGLIKIEYKIRAVLDLPNCVDLALNVPINIVLADPKREIPPSPLNELAAIPRYIKDWSARNFQSWLLFRMNCPEVITNNPEFYLYCLAGSELLSINDQILVEKVLRGAGARLEEIHKSIRNEIDKILVLRVMLKDNQLSSYIEHFEDHSITVDLLNDISTMDLMKITEIIGDRIRLEKMLKAWRSQQQQ</sequence>
<dbReference type="Pfam" id="PF00168">
    <property type="entry name" value="C2"/>
    <property type="match status" value="1"/>
</dbReference>
<dbReference type="SMART" id="SM01017">
    <property type="entry name" value="Arrestin_C"/>
    <property type="match status" value="1"/>
</dbReference>
<dbReference type="VEuPathDB" id="AmoebaDB:DICPUDRAFT_152151"/>
<feature type="domain" description="C2" evidence="1">
    <location>
        <begin position="1"/>
        <end position="104"/>
    </location>
</feature>
<dbReference type="GO" id="GO:0001786">
    <property type="term" value="F:phosphatidylserine binding"/>
    <property type="evidence" value="ECO:0007669"/>
    <property type="project" value="EnsemblProtists"/>
</dbReference>
<dbReference type="PANTHER" id="PTHR11188:SF162">
    <property type="entry name" value="ARRESTIN DOMAIN-CONTAINING PROTEIN B"/>
    <property type="match status" value="1"/>
</dbReference>
<gene>
    <name evidence="2" type="ORF">DICPUDRAFT_152151</name>
</gene>
<dbReference type="GO" id="GO:0031152">
    <property type="term" value="P:aggregation involved in sorocarp development"/>
    <property type="evidence" value="ECO:0007669"/>
    <property type="project" value="EnsemblProtists"/>
</dbReference>
<dbReference type="GO" id="GO:0042802">
    <property type="term" value="F:identical protein binding"/>
    <property type="evidence" value="ECO:0007669"/>
    <property type="project" value="EnsemblProtists"/>
</dbReference>
<dbReference type="AlphaFoldDB" id="F0ZKL2"/>
<dbReference type="Gene3D" id="2.60.40.640">
    <property type="match status" value="2"/>
</dbReference>
<dbReference type="GO" id="GO:0031210">
    <property type="term" value="F:phosphatidylcholine binding"/>
    <property type="evidence" value="ECO:0007669"/>
    <property type="project" value="EnsemblProtists"/>
</dbReference>
<dbReference type="RefSeq" id="XP_003287958.1">
    <property type="nucleotide sequence ID" value="XM_003287910.1"/>
</dbReference>
<dbReference type="PANTHER" id="PTHR11188">
    <property type="entry name" value="ARRESTIN DOMAIN CONTAINING PROTEIN"/>
    <property type="match status" value="1"/>
</dbReference>
<dbReference type="GO" id="GO:0015031">
    <property type="term" value="P:protein transport"/>
    <property type="evidence" value="ECO:0000318"/>
    <property type="project" value="GO_Central"/>
</dbReference>
<proteinExistence type="predicted"/>
<dbReference type="InterPro" id="IPR000008">
    <property type="entry name" value="C2_dom"/>
</dbReference>
<dbReference type="InterPro" id="IPR050357">
    <property type="entry name" value="Arrestin_domain-protein"/>
</dbReference>
<dbReference type="PROSITE" id="PS50004">
    <property type="entry name" value="C2"/>
    <property type="match status" value="1"/>
</dbReference>
<dbReference type="GO" id="GO:0051702">
    <property type="term" value="P:biological process involved in interaction with symbiont"/>
    <property type="evidence" value="ECO:0007669"/>
    <property type="project" value="EnsemblProtists"/>
</dbReference>
<dbReference type="InterPro" id="IPR011021">
    <property type="entry name" value="Arrestin-like_N"/>
</dbReference>
<dbReference type="Proteomes" id="UP000001064">
    <property type="component" value="Unassembled WGS sequence"/>
</dbReference>
<dbReference type="OMA" id="FRMNCPE"/>